<organism evidence="2 3">
    <name type="scientific">Streptomyces orinoci</name>
    <name type="common">Streptoverticillium orinoci</name>
    <dbReference type="NCBI Taxonomy" id="67339"/>
    <lineage>
        <taxon>Bacteria</taxon>
        <taxon>Bacillati</taxon>
        <taxon>Actinomycetota</taxon>
        <taxon>Actinomycetes</taxon>
        <taxon>Kitasatosporales</taxon>
        <taxon>Streptomycetaceae</taxon>
        <taxon>Streptomyces</taxon>
    </lineage>
</organism>
<evidence type="ECO:0000259" key="1">
    <source>
        <dbReference type="Pfam" id="PF25232"/>
    </source>
</evidence>
<accession>A0ABV3K1X2</accession>
<protein>
    <recommendedName>
        <fullName evidence="1">DUF7848 domain-containing protein</fullName>
    </recommendedName>
</protein>
<gene>
    <name evidence="2" type="ORF">AB0L16_22095</name>
</gene>
<reference evidence="2 3" key="1">
    <citation type="submission" date="2024-06" db="EMBL/GenBank/DDBJ databases">
        <title>The Natural Products Discovery Center: Release of the First 8490 Sequenced Strains for Exploring Actinobacteria Biosynthetic Diversity.</title>
        <authorList>
            <person name="Kalkreuter E."/>
            <person name="Kautsar S.A."/>
            <person name="Yang D."/>
            <person name="Bader C.D."/>
            <person name="Teijaro C.N."/>
            <person name="Fluegel L."/>
            <person name="Davis C.M."/>
            <person name="Simpson J.R."/>
            <person name="Lauterbach L."/>
            <person name="Steele A.D."/>
            <person name="Gui C."/>
            <person name="Meng S."/>
            <person name="Li G."/>
            <person name="Viehrig K."/>
            <person name="Ye F."/>
            <person name="Su P."/>
            <person name="Kiefer A.F."/>
            <person name="Nichols A."/>
            <person name="Cepeda A.J."/>
            <person name="Yan W."/>
            <person name="Fan B."/>
            <person name="Jiang Y."/>
            <person name="Adhikari A."/>
            <person name="Zheng C.-J."/>
            <person name="Schuster L."/>
            <person name="Cowan T.M."/>
            <person name="Smanski M.J."/>
            <person name="Chevrette M.G."/>
            <person name="De Carvalho L.P.S."/>
            <person name="Shen B."/>
        </authorList>
    </citation>
    <scope>NUCLEOTIDE SEQUENCE [LARGE SCALE GENOMIC DNA]</scope>
    <source>
        <strain evidence="2 3">NPDC052347</strain>
    </source>
</reference>
<evidence type="ECO:0000313" key="3">
    <source>
        <dbReference type="Proteomes" id="UP001552594"/>
    </source>
</evidence>
<dbReference type="EMBL" id="JBFAUK010000018">
    <property type="protein sequence ID" value="MEV5509089.1"/>
    <property type="molecule type" value="Genomic_DNA"/>
</dbReference>
<keyword evidence="3" id="KW-1185">Reference proteome</keyword>
<proteinExistence type="predicted"/>
<sequence>MSTTRTLRPEAECATPVTFAMHCTVCGAASRPDPEFEAAHDWATQHLDGNPTHTTYREVIHRHWRAS</sequence>
<name>A0ABV3K1X2_STRON</name>
<evidence type="ECO:0000313" key="2">
    <source>
        <dbReference type="EMBL" id="MEV5509089.1"/>
    </source>
</evidence>
<dbReference type="RefSeq" id="WP_109282370.1">
    <property type="nucleotide sequence ID" value="NZ_JBFAUK010000018.1"/>
</dbReference>
<dbReference type="Proteomes" id="UP001552594">
    <property type="component" value="Unassembled WGS sequence"/>
</dbReference>
<dbReference type="Pfam" id="PF25232">
    <property type="entry name" value="DUF7848"/>
    <property type="match status" value="1"/>
</dbReference>
<comment type="caution">
    <text evidence="2">The sequence shown here is derived from an EMBL/GenBank/DDBJ whole genome shotgun (WGS) entry which is preliminary data.</text>
</comment>
<dbReference type="InterPro" id="IPR057170">
    <property type="entry name" value="DUF7848"/>
</dbReference>
<feature type="domain" description="DUF7848" evidence="1">
    <location>
        <begin position="5"/>
        <end position="66"/>
    </location>
</feature>